<feature type="transmembrane region" description="Helical" evidence="2">
    <location>
        <begin position="255"/>
        <end position="285"/>
    </location>
</feature>
<feature type="transmembrane region" description="Helical" evidence="2">
    <location>
        <begin position="78"/>
        <end position="101"/>
    </location>
</feature>
<keyword evidence="5" id="KW-1185">Reference proteome</keyword>
<protein>
    <submittedName>
        <fullName evidence="3">Uncharacterized protein</fullName>
    </submittedName>
</protein>
<keyword evidence="2" id="KW-1133">Transmembrane helix</keyword>
<reference evidence="4 6" key="2">
    <citation type="submission" date="2016-11" db="EMBL/GenBank/DDBJ databases">
        <authorList>
            <person name="Jaros S."/>
            <person name="Januszkiewicz K."/>
            <person name="Wedrychowicz H."/>
        </authorList>
    </citation>
    <scope>NUCLEOTIDE SEQUENCE [LARGE SCALE GENOMIC DNA]</scope>
    <source>
        <strain evidence="4 6">DSM 17137</strain>
    </source>
</reference>
<feature type="transmembrane region" description="Helical" evidence="2">
    <location>
        <begin position="191"/>
        <end position="212"/>
    </location>
</feature>
<keyword evidence="2" id="KW-0812">Transmembrane</keyword>
<feature type="transmembrane region" description="Helical" evidence="2">
    <location>
        <begin position="224"/>
        <end position="249"/>
    </location>
</feature>
<dbReference type="Proteomes" id="UP000184533">
    <property type="component" value="Unassembled WGS sequence"/>
</dbReference>
<accession>A0A0F5L3M4</accession>
<sequence>MSDHESPMLKASRQMSDARAHGYNTSGTMAGQVGADAAQRERNAQKVHATPARSSGGYSGGGGGGGGGIDSVSDFFRLLFGGAISIAGLWFLGPVLLPWVWSGIVAASSALGIWAADRALEAGAALLGWAPDIAGYLVVVALSLIAMYAFALHTGRSILLAAAFWLGALAGIVFMLLRWHDPSTEFSWTGAAVWAFPVYGSLLSTLTLPLVYRRFCRNSFGENLSRAFTCPMMLLAIFSIGMVCVGFGIGQPHIIAPGVMIIIGASALLAGLMITSALATLLVGIAQD</sequence>
<evidence type="ECO:0000313" key="6">
    <source>
        <dbReference type="Proteomes" id="UP000184533"/>
    </source>
</evidence>
<reference evidence="3 5" key="1">
    <citation type="submission" date="2015-03" db="EMBL/GenBank/DDBJ databases">
        <authorList>
            <person name="Hassan Y.I."/>
            <person name="Lepp D."/>
            <person name="Zhou T."/>
        </authorList>
    </citation>
    <scope>NUCLEOTIDE SEQUENCE [LARGE SCALE GENOMIC DNA]</scope>
    <source>
        <strain evidence="3 5">DSM 17137</strain>
    </source>
</reference>
<dbReference type="PATRIC" id="fig|1121477.3.peg.644"/>
<feature type="region of interest" description="Disordered" evidence="1">
    <location>
        <begin position="1"/>
        <end position="62"/>
    </location>
</feature>
<dbReference type="STRING" id="1121477.SAMN02745223_02233"/>
<proteinExistence type="predicted"/>
<organism evidence="3 5">
    <name type="scientific">Devosia limi DSM 17137</name>
    <dbReference type="NCBI Taxonomy" id="1121477"/>
    <lineage>
        <taxon>Bacteria</taxon>
        <taxon>Pseudomonadati</taxon>
        <taxon>Pseudomonadota</taxon>
        <taxon>Alphaproteobacteria</taxon>
        <taxon>Hyphomicrobiales</taxon>
        <taxon>Devosiaceae</taxon>
        <taxon>Devosia</taxon>
    </lineage>
</organism>
<evidence type="ECO:0000256" key="1">
    <source>
        <dbReference type="SAM" id="MobiDB-lite"/>
    </source>
</evidence>
<feature type="transmembrane region" description="Helical" evidence="2">
    <location>
        <begin position="158"/>
        <end position="179"/>
    </location>
</feature>
<gene>
    <name evidence="4" type="ORF">SAMN02745223_02233</name>
    <name evidence="3" type="ORF">VW29_19350</name>
</gene>
<evidence type="ECO:0000313" key="5">
    <source>
        <dbReference type="Proteomes" id="UP000033608"/>
    </source>
</evidence>
<name>A0A0F5L3M4_9HYPH</name>
<dbReference type="RefSeq" id="WP_046136930.1">
    <property type="nucleotide sequence ID" value="NZ_FQVC01000006.1"/>
</dbReference>
<dbReference type="Proteomes" id="UP000033608">
    <property type="component" value="Unassembled WGS sequence"/>
</dbReference>
<dbReference type="AlphaFoldDB" id="A0A0F5L3M4"/>
<feature type="transmembrane region" description="Helical" evidence="2">
    <location>
        <begin position="133"/>
        <end position="151"/>
    </location>
</feature>
<dbReference type="EMBL" id="FQVC01000006">
    <property type="protein sequence ID" value="SHF29113.1"/>
    <property type="molecule type" value="Genomic_DNA"/>
</dbReference>
<evidence type="ECO:0000313" key="4">
    <source>
        <dbReference type="EMBL" id="SHF29113.1"/>
    </source>
</evidence>
<evidence type="ECO:0000313" key="3">
    <source>
        <dbReference type="EMBL" id="KKB76804.1"/>
    </source>
</evidence>
<evidence type="ECO:0000256" key="2">
    <source>
        <dbReference type="SAM" id="Phobius"/>
    </source>
</evidence>
<dbReference type="EMBL" id="LAJF01000148">
    <property type="protein sequence ID" value="KKB76804.1"/>
    <property type="molecule type" value="Genomic_DNA"/>
</dbReference>
<keyword evidence="2" id="KW-0472">Membrane</keyword>